<comment type="similarity">
    <text evidence="1 2">Belongs to the UPF0146 family.</text>
</comment>
<keyword evidence="4" id="KW-1185">Reference proteome</keyword>
<dbReference type="Gene3D" id="3.40.50.150">
    <property type="entry name" value="Vaccinia Virus protein VP39"/>
    <property type="match status" value="1"/>
</dbReference>
<proteinExistence type="inferred from homology"/>
<dbReference type="AlphaFoldDB" id="A0ABD5NL06"/>
<evidence type="ECO:0000313" key="4">
    <source>
        <dbReference type="Proteomes" id="UP001595846"/>
    </source>
</evidence>
<dbReference type="EMBL" id="JBHSAQ010000002">
    <property type="protein sequence ID" value="MFC3957445.1"/>
    <property type="molecule type" value="Genomic_DNA"/>
</dbReference>
<dbReference type="InterPro" id="IPR029063">
    <property type="entry name" value="SAM-dependent_MTases_sf"/>
</dbReference>
<evidence type="ECO:0000313" key="3">
    <source>
        <dbReference type="EMBL" id="MFC3957445.1"/>
    </source>
</evidence>
<comment type="caution">
    <text evidence="3">The sequence shown here is derived from an EMBL/GenBank/DDBJ whole genome shotgun (WGS) entry which is preliminary data.</text>
</comment>
<evidence type="ECO:0000256" key="1">
    <source>
        <dbReference type="ARBA" id="ARBA00006969"/>
    </source>
</evidence>
<evidence type="ECO:0000256" key="2">
    <source>
        <dbReference type="HAMAP-Rule" id="MF_00341"/>
    </source>
</evidence>
<dbReference type="Pfam" id="PF03686">
    <property type="entry name" value="UPF0146"/>
    <property type="match status" value="1"/>
</dbReference>
<protein>
    <recommendedName>
        <fullName evidence="2">UPF0146 protein ACFOUR_03525</fullName>
    </recommendedName>
</protein>
<sequence>MARSERTTALVDRLAEYDRLVEVGVGRRTDVAGTLAQRGRSITATDVHDRPVPDGVAFVRDDVVDPDPSVYADADAVYALNLPPELHRPAADVAQAADADFLFTTLGADQPQVPVEREPLPVGTLYLATTDRAGGR</sequence>
<reference evidence="3 4" key="1">
    <citation type="journal article" date="2019" name="Int. J. Syst. Evol. Microbiol.">
        <title>The Global Catalogue of Microorganisms (GCM) 10K type strain sequencing project: providing services to taxonomists for standard genome sequencing and annotation.</title>
        <authorList>
            <consortium name="The Broad Institute Genomics Platform"/>
            <consortium name="The Broad Institute Genome Sequencing Center for Infectious Disease"/>
            <person name="Wu L."/>
            <person name="Ma J."/>
        </authorList>
    </citation>
    <scope>NUCLEOTIDE SEQUENCE [LARGE SCALE GENOMIC DNA]</scope>
    <source>
        <strain evidence="3 4">IBRC-M 10256</strain>
    </source>
</reference>
<gene>
    <name evidence="3" type="ORF">ACFOUR_03525</name>
</gene>
<accession>A0ABD5NL06</accession>
<dbReference type="GeneID" id="73902807"/>
<name>A0ABD5NL06_9EURY</name>
<dbReference type="InterPro" id="IPR005353">
    <property type="entry name" value="UPF0146"/>
</dbReference>
<organism evidence="3 4">
    <name type="scientific">Halovivax cerinus</name>
    <dbReference type="NCBI Taxonomy" id="1487865"/>
    <lineage>
        <taxon>Archaea</taxon>
        <taxon>Methanobacteriati</taxon>
        <taxon>Methanobacteriota</taxon>
        <taxon>Stenosarchaea group</taxon>
        <taxon>Halobacteria</taxon>
        <taxon>Halobacteriales</taxon>
        <taxon>Natrialbaceae</taxon>
        <taxon>Halovivax</taxon>
    </lineage>
</organism>
<dbReference type="HAMAP" id="MF_00341">
    <property type="entry name" value="UPF0146"/>
    <property type="match status" value="1"/>
</dbReference>
<dbReference type="Proteomes" id="UP001595846">
    <property type="component" value="Unassembled WGS sequence"/>
</dbReference>
<dbReference type="RefSeq" id="WP_256533676.1">
    <property type="nucleotide sequence ID" value="NZ_CP101824.1"/>
</dbReference>